<feature type="domain" description="Prepilin peptidase A24 N-terminal" evidence="3">
    <location>
        <begin position="51"/>
        <end position="128"/>
    </location>
</feature>
<dbReference type="PANTHER" id="PTHR30487:SF0">
    <property type="entry name" value="PREPILIN LEADER PEPTIDASE_N-METHYLTRANSFERASE-RELATED"/>
    <property type="match status" value="1"/>
</dbReference>
<sequence length="424" mass="46567">MITCAAILGVVVVYVVGASLIQARLYRYYEAKDLFLPRLVDATIVIWLIYFGSAIGSFLNVVAWRMPRGQAIGGRSRCPRCNQTLSSRDNVPILGWISLRGRCRFCGLPISRRYPIIEACVGISLTLVGMAELYSLALPDQAVHWHGGPMWAPHVTPFVMAVLTYHALALSTLWALALIRVDGAAVPVRLRWFGFLAVVLPMLLYPTSMIVPWQADRPPGWTPDGLYYDAVMRVMTALVAAALFGRVLAKGLCPTADLKLDPLGGGTSRLVDLISMLAIPSVLIGWQSMPALVIAAAILSLVIRPLIDRIPINDTPRGQIRQRGAMEYFAFALPLALTTHLVLWRWLWSQSWWPSDQSGRWTQIVWALAVLAVPLVLRESTKEAEPRSAPESSIRSDEESGSDDQADPDVGANDFDDGVNGPTA</sequence>
<feature type="compositionally biased region" description="Basic and acidic residues" evidence="1">
    <location>
        <begin position="380"/>
        <end position="398"/>
    </location>
</feature>
<reference evidence="4 5" key="1">
    <citation type="submission" date="2019-08" db="EMBL/GenBank/DDBJ databases">
        <authorList>
            <person name="Dhanesh K."/>
            <person name="Kumar G."/>
            <person name="Sasikala C."/>
            <person name="Venkata Ramana C."/>
        </authorList>
    </citation>
    <scope>NUCLEOTIDE SEQUENCE [LARGE SCALE GENOMIC DNA]</scope>
    <source>
        <strain evidence="4 5">JC645</strain>
    </source>
</reference>
<evidence type="ECO:0000313" key="4">
    <source>
        <dbReference type="EMBL" id="KAA5539631.1"/>
    </source>
</evidence>
<dbReference type="AlphaFoldDB" id="A0A5M6CWN5"/>
<feature type="transmembrane region" description="Helical" evidence="2">
    <location>
        <begin position="114"/>
        <end position="138"/>
    </location>
</feature>
<organism evidence="4 5">
    <name type="scientific">Roseiconus nitratireducens</name>
    <dbReference type="NCBI Taxonomy" id="2605748"/>
    <lineage>
        <taxon>Bacteria</taxon>
        <taxon>Pseudomonadati</taxon>
        <taxon>Planctomycetota</taxon>
        <taxon>Planctomycetia</taxon>
        <taxon>Pirellulales</taxon>
        <taxon>Pirellulaceae</taxon>
        <taxon>Roseiconus</taxon>
    </lineage>
</organism>
<feature type="transmembrane region" description="Helical" evidence="2">
    <location>
        <begin position="42"/>
        <end position="63"/>
    </location>
</feature>
<dbReference type="InterPro" id="IPR010627">
    <property type="entry name" value="Prepilin_pept_A24_N"/>
</dbReference>
<comment type="caution">
    <text evidence="4">The sequence shown here is derived from an EMBL/GenBank/DDBJ whole genome shotgun (WGS) entry which is preliminary data.</text>
</comment>
<evidence type="ECO:0000259" key="3">
    <source>
        <dbReference type="Pfam" id="PF06750"/>
    </source>
</evidence>
<name>A0A5M6CWN5_9BACT</name>
<dbReference type="InterPro" id="IPR050882">
    <property type="entry name" value="Prepilin_peptidase/N-MTase"/>
</dbReference>
<evidence type="ECO:0000256" key="1">
    <source>
        <dbReference type="SAM" id="MobiDB-lite"/>
    </source>
</evidence>
<protein>
    <submittedName>
        <fullName evidence="4">Prepilin peptidase</fullName>
    </submittedName>
</protein>
<dbReference type="Proteomes" id="UP000324479">
    <property type="component" value="Unassembled WGS sequence"/>
</dbReference>
<feature type="region of interest" description="Disordered" evidence="1">
    <location>
        <begin position="380"/>
        <end position="424"/>
    </location>
</feature>
<dbReference type="GO" id="GO:0006465">
    <property type="term" value="P:signal peptide processing"/>
    <property type="evidence" value="ECO:0007669"/>
    <property type="project" value="TreeGrafter"/>
</dbReference>
<dbReference type="PANTHER" id="PTHR30487">
    <property type="entry name" value="TYPE 4 PREPILIN-LIKE PROTEINS LEADER PEPTIDE-PROCESSING ENZYME"/>
    <property type="match status" value="1"/>
</dbReference>
<feature type="transmembrane region" description="Helical" evidence="2">
    <location>
        <begin position="190"/>
        <end position="210"/>
    </location>
</feature>
<feature type="transmembrane region" description="Helical" evidence="2">
    <location>
        <begin position="360"/>
        <end position="377"/>
    </location>
</feature>
<evidence type="ECO:0000256" key="2">
    <source>
        <dbReference type="SAM" id="Phobius"/>
    </source>
</evidence>
<dbReference type="GO" id="GO:0005886">
    <property type="term" value="C:plasma membrane"/>
    <property type="evidence" value="ECO:0007669"/>
    <property type="project" value="TreeGrafter"/>
</dbReference>
<feature type="transmembrane region" description="Helical" evidence="2">
    <location>
        <begin position="158"/>
        <end position="178"/>
    </location>
</feature>
<dbReference type="GO" id="GO:0004190">
    <property type="term" value="F:aspartic-type endopeptidase activity"/>
    <property type="evidence" value="ECO:0007669"/>
    <property type="project" value="TreeGrafter"/>
</dbReference>
<dbReference type="EMBL" id="VWOX01000018">
    <property type="protein sequence ID" value="KAA5539631.1"/>
    <property type="molecule type" value="Genomic_DNA"/>
</dbReference>
<dbReference type="Pfam" id="PF06750">
    <property type="entry name" value="A24_N_bact"/>
    <property type="match status" value="1"/>
</dbReference>
<keyword evidence="2" id="KW-0472">Membrane</keyword>
<proteinExistence type="predicted"/>
<feature type="transmembrane region" description="Helical" evidence="2">
    <location>
        <begin position="328"/>
        <end position="348"/>
    </location>
</feature>
<keyword evidence="2" id="KW-0812">Transmembrane</keyword>
<accession>A0A5M6CWN5</accession>
<keyword evidence="5" id="KW-1185">Reference proteome</keyword>
<gene>
    <name evidence="4" type="ORF">FYK55_23785</name>
</gene>
<feature type="transmembrane region" description="Helical" evidence="2">
    <location>
        <begin position="270"/>
        <end position="286"/>
    </location>
</feature>
<feature type="transmembrane region" description="Helical" evidence="2">
    <location>
        <begin position="230"/>
        <end position="249"/>
    </location>
</feature>
<keyword evidence="2" id="KW-1133">Transmembrane helix</keyword>
<evidence type="ECO:0000313" key="5">
    <source>
        <dbReference type="Proteomes" id="UP000324479"/>
    </source>
</evidence>
<feature type="transmembrane region" description="Helical" evidence="2">
    <location>
        <begin position="292"/>
        <end position="307"/>
    </location>
</feature>